<feature type="transmembrane region" description="Helical" evidence="1">
    <location>
        <begin position="68"/>
        <end position="89"/>
    </location>
</feature>
<reference evidence="3 4" key="1">
    <citation type="journal article" date="2016" name="Nat. Commun.">
        <title>Thousands of microbial genomes shed light on interconnected biogeochemical processes in an aquifer system.</title>
        <authorList>
            <person name="Anantharaman K."/>
            <person name="Brown C.T."/>
            <person name="Hug L.A."/>
            <person name="Sharon I."/>
            <person name="Castelle C.J."/>
            <person name="Probst A.J."/>
            <person name="Thomas B.C."/>
            <person name="Singh A."/>
            <person name="Wilkins M.J."/>
            <person name="Karaoz U."/>
            <person name="Brodie E.L."/>
            <person name="Williams K.H."/>
            <person name="Hubbard S.S."/>
            <person name="Banfield J.F."/>
        </authorList>
    </citation>
    <scope>NUCLEOTIDE SEQUENCE [LARGE SCALE GENOMIC DNA]</scope>
</reference>
<feature type="transmembrane region" description="Helical" evidence="1">
    <location>
        <begin position="178"/>
        <end position="211"/>
    </location>
</feature>
<evidence type="ECO:0000256" key="1">
    <source>
        <dbReference type="SAM" id="Phobius"/>
    </source>
</evidence>
<evidence type="ECO:0000313" key="3">
    <source>
        <dbReference type="EMBL" id="OGY22389.1"/>
    </source>
</evidence>
<organism evidence="3 4">
    <name type="scientific">Candidatus Chisholmbacteria bacterium RIFCSPLOWO2_01_FULL_49_14</name>
    <dbReference type="NCBI Taxonomy" id="1797593"/>
    <lineage>
        <taxon>Bacteria</taxon>
        <taxon>Candidatus Chisholmiibacteriota</taxon>
    </lineage>
</organism>
<keyword evidence="1" id="KW-0472">Membrane</keyword>
<dbReference type="Pfam" id="PF10131">
    <property type="entry name" value="PTPS_related"/>
    <property type="match status" value="1"/>
</dbReference>
<dbReference type="AlphaFoldDB" id="A0A1G1W3Y8"/>
<proteinExistence type="predicted"/>
<dbReference type="EMBL" id="MHCL01000003">
    <property type="protein sequence ID" value="OGY22389.1"/>
    <property type="molecule type" value="Genomic_DNA"/>
</dbReference>
<feature type="transmembrane region" description="Helical" evidence="1">
    <location>
        <begin position="294"/>
        <end position="313"/>
    </location>
</feature>
<accession>A0A1G1W3Y8</accession>
<evidence type="ECO:0000259" key="2">
    <source>
        <dbReference type="Pfam" id="PF10131"/>
    </source>
</evidence>
<keyword evidence="1" id="KW-0812">Transmembrane</keyword>
<gene>
    <name evidence="3" type="ORF">A3A65_04510</name>
</gene>
<name>A0A1G1W3Y8_9BACT</name>
<dbReference type="InterPro" id="IPR018776">
    <property type="entry name" value="Membrane_prot_PTPS-rel_domain"/>
</dbReference>
<feature type="transmembrane region" description="Helical" evidence="1">
    <location>
        <begin position="101"/>
        <end position="118"/>
    </location>
</feature>
<feature type="transmembrane region" description="Helical" evidence="1">
    <location>
        <begin position="325"/>
        <end position="343"/>
    </location>
</feature>
<dbReference type="Proteomes" id="UP000176723">
    <property type="component" value="Unassembled WGS sequence"/>
</dbReference>
<evidence type="ECO:0000313" key="4">
    <source>
        <dbReference type="Proteomes" id="UP000176723"/>
    </source>
</evidence>
<feature type="transmembrane region" description="Helical" evidence="1">
    <location>
        <begin position="149"/>
        <end position="166"/>
    </location>
</feature>
<keyword evidence="1" id="KW-1133">Transmembrane helix</keyword>
<dbReference type="STRING" id="1797593.A3A65_04510"/>
<feature type="transmembrane region" description="Helical" evidence="1">
    <location>
        <begin position="7"/>
        <end position="28"/>
    </location>
</feature>
<feature type="transmembrane region" description="Helical" evidence="1">
    <location>
        <begin position="363"/>
        <end position="385"/>
    </location>
</feature>
<comment type="caution">
    <text evidence="3">The sequence shown here is derived from an EMBL/GenBank/DDBJ whole genome shotgun (WGS) entry which is preliminary data.</text>
</comment>
<feature type="transmembrane region" description="Helical" evidence="1">
    <location>
        <begin position="223"/>
        <end position="244"/>
    </location>
</feature>
<feature type="domain" description="Membrane protein 6-pyruvoyl-tetrahydropterin synthase-related" evidence="2">
    <location>
        <begin position="74"/>
        <end position="422"/>
    </location>
</feature>
<protein>
    <recommendedName>
        <fullName evidence="2">Membrane protein 6-pyruvoyl-tetrahydropterin synthase-related domain-containing protein</fullName>
    </recommendedName>
</protein>
<sequence>MKEKSSLTKYAAAALVIALTLPAMIPLFHRGYFSMHDDQQVVRLYELDRALAAGQFPVHWVADLGFGFGYPLFIFYPPLVYYLGEIYHLLLGTSFIDSTKLVFMSAFIAAAIAMYIWTKEHFGKAGAIIASAFYTYAPYHAVDAYVRGALAELAAFVWIPLIFWATDRLILQGKKQHWIHLGIFLSLSMITHNLILLPFIPFWLLYVGFLLMRTQHKPFAIRYTLLSALLAAGLSAFFWIPALVERKYTLVDSILLADLASYKLHFVYPAQLWNSLWGYGGSSAGLLDGLSFKIGKLHVALTLLAPILWLIAYRQKPSSQALQPALYTSFLFLLFLLATFMTIGSSQPIWDIIKPLQYLQFPWRFLLLSAVFSSVLSGAVVSLILKHLRTHLTQVVLSVAVLGLLIYPNLKLFRPQTYLDVKDGNILNNEFMQWTVSKTSFEFVPREVKTVAQWNDVEKQDVTQVAIEKNQLPTTPFTILSGSGEIKIESNVPGILALQTKSEKDLEIRLNIFDFPGWKVAIDGQRVMPSSENDLKLLSIRVPEGEHAVSVVFHETSIRKVGNFITLTTILILAFTTVSGQKIFSRKVFETNG</sequence>